<dbReference type="Proteomes" id="UP001642484">
    <property type="component" value="Unassembled WGS sequence"/>
</dbReference>
<proteinExistence type="predicted"/>
<accession>A0ABP0PWV0</accession>
<dbReference type="EMBL" id="CAXAMN010023640">
    <property type="protein sequence ID" value="CAK9079299.1"/>
    <property type="molecule type" value="Genomic_DNA"/>
</dbReference>
<reference evidence="1 2" key="1">
    <citation type="submission" date="2024-02" db="EMBL/GenBank/DDBJ databases">
        <authorList>
            <person name="Chen Y."/>
            <person name="Shah S."/>
            <person name="Dougan E. K."/>
            <person name="Thang M."/>
            <person name="Chan C."/>
        </authorList>
    </citation>
    <scope>NUCLEOTIDE SEQUENCE [LARGE SCALE GENOMIC DNA]</scope>
</reference>
<sequence>MARLFQALVLIWFAPIIAALTTENREEPEGAAPKVSSNKISPFGRENTAGELQDRASKTQDTLVDAVENAEVAEIKRAVFRALTRLRAATIKEFDTIARLETSSIDAYNDAHHYRRENPLSHLHEDEAPVQTDKLTSFH</sequence>
<protein>
    <submittedName>
        <fullName evidence="1">Uncharacterized protein</fullName>
    </submittedName>
</protein>
<gene>
    <name evidence="1" type="ORF">CCMP2556_LOCUS39059</name>
</gene>
<evidence type="ECO:0000313" key="2">
    <source>
        <dbReference type="Proteomes" id="UP001642484"/>
    </source>
</evidence>
<keyword evidence="2" id="KW-1185">Reference proteome</keyword>
<evidence type="ECO:0000313" key="1">
    <source>
        <dbReference type="EMBL" id="CAK9079299.1"/>
    </source>
</evidence>
<name>A0ABP0PWV0_9DINO</name>
<comment type="caution">
    <text evidence="1">The sequence shown here is derived from an EMBL/GenBank/DDBJ whole genome shotgun (WGS) entry which is preliminary data.</text>
</comment>
<organism evidence="1 2">
    <name type="scientific">Durusdinium trenchii</name>
    <dbReference type="NCBI Taxonomy" id="1381693"/>
    <lineage>
        <taxon>Eukaryota</taxon>
        <taxon>Sar</taxon>
        <taxon>Alveolata</taxon>
        <taxon>Dinophyceae</taxon>
        <taxon>Suessiales</taxon>
        <taxon>Symbiodiniaceae</taxon>
        <taxon>Durusdinium</taxon>
    </lineage>
</organism>